<dbReference type="Proteomes" id="UP001165090">
    <property type="component" value="Unassembled WGS sequence"/>
</dbReference>
<protein>
    <recommendedName>
        <fullName evidence="3">HutD family protein</fullName>
    </recommendedName>
</protein>
<gene>
    <name evidence="1" type="ORF">VaNZ11_004483</name>
</gene>
<comment type="caution">
    <text evidence="1">The sequence shown here is derived from an EMBL/GenBank/DDBJ whole genome shotgun (WGS) entry which is preliminary data.</text>
</comment>
<accession>A0ABQ5RWP9</accession>
<evidence type="ECO:0008006" key="3">
    <source>
        <dbReference type="Google" id="ProtNLM"/>
    </source>
</evidence>
<sequence>MPVTQIPSPTFTPWHVGGSAQEERDLGLWHWQIRREALLPLEAKLLVCRVRRSEAIGGSLLTQSGRMEADDDFRLLHLPSVAVMMGNAGGKYHLRIGELPGADE</sequence>
<name>A0ABQ5RWP9_9CHLO</name>
<evidence type="ECO:0000313" key="2">
    <source>
        <dbReference type="Proteomes" id="UP001165090"/>
    </source>
</evidence>
<keyword evidence="2" id="KW-1185">Reference proteome</keyword>
<dbReference type="EMBL" id="BSDZ01000011">
    <property type="protein sequence ID" value="GLI62055.1"/>
    <property type="molecule type" value="Genomic_DNA"/>
</dbReference>
<organism evidence="1 2">
    <name type="scientific">Volvox africanus</name>
    <dbReference type="NCBI Taxonomy" id="51714"/>
    <lineage>
        <taxon>Eukaryota</taxon>
        <taxon>Viridiplantae</taxon>
        <taxon>Chlorophyta</taxon>
        <taxon>core chlorophytes</taxon>
        <taxon>Chlorophyceae</taxon>
        <taxon>CS clade</taxon>
        <taxon>Chlamydomonadales</taxon>
        <taxon>Volvocaceae</taxon>
        <taxon>Volvox</taxon>
    </lineage>
</organism>
<reference evidence="1 2" key="1">
    <citation type="journal article" date="2023" name="IScience">
        <title>Expanded male sex-determining region conserved during the evolution of homothallism in the green alga Volvox.</title>
        <authorList>
            <person name="Yamamoto K."/>
            <person name="Matsuzaki R."/>
            <person name="Mahakham W."/>
            <person name="Heman W."/>
            <person name="Sekimoto H."/>
            <person name="Kawachi M."/>
            <person name="Minakuchi Y."/>
            <person name="Toyoda A."/>
            <person name="Nozaki H."/>
        </authorList>
    </citation>
    <scope>NUCLEOTIDE SEQUENCE [LARGE SCALE GENOMIC DNA]</scope>
    <source>
        <strain evidence="1 2">NIES-4468</strain>
    </source>
</reference>
<evidence type="ECO:0000313" key="1">
    <source>
        <dbReference type="EMBL" id="GLI62055.1"/>
    </source>
</evidence>
<proteinExistence type="predicted"/>